<name>A0A9E2W2D0_9BACT</name>
<comment type="caution">
    <text evidence="1">The sequence shown here is derived from an EMBL/GenBank/DDBJ whole genome shotgun (WGS) entry which is preliminary data.</text>
</comment>
<sequence length="311" mass="36006">MKKYFLLISTLSSLSFFSYSQNSIVKEIESRISRSINSTDSSYNQFTIDDLLSNKEIDSLQYWPIYRSLNEKLRIKNKLDFDLIASFYSISAHSNNIDLKKAIAYRQLLIINDSSFSQFNRNFSSSSMSSIDLSFYDNDLSKKQITINLDRKNADRNIILLAGALQMQNLTPQLQKIVDSNFAGNSTNAALALCRMGNHDALQKYFSSIHRLSVKNIVHDNWKEIEYIKQAESIDLLVTILFSTETEPALKETWPPEKLAYYGMEALDRMLKNCPIKVRGIYSNERDAKLEDMRKWVKNNRKSLVINKNIW</sequence>
<protein>
    <submittedName>
        <fullName evidence="1">Uncharacterized protein</fullName>
    </submittedName>
</protein>
<keyword evidence="2" id="KW-1185">Reference proteome</keyword>
<gene>
    <name evidence="1" type="ORF">KTO63_08570</name>
</gene>
<reference evidence="1" key="1">
    <citation type="submission" date="2021-06" db="EMBL/GenBank/DDBJ databases">
        <authorList>
            <person name="Huq M.A."/>
        </authorList>
    </citation>
    <scope>NUCLEOTIDE SEQUENCE</scope>
    <source>
        <strain evidence="1">MAH-26</strain>
    </source>
</reference>
<dbReference type="EMBL" id="JAHSPG010000003">
    <property type="protein sequence ID" value="MBV4357195.1"/>
    <property type="molecule type" value="Genomic_DNA"/>
</dbReference>
<evidence type="ECO:0000313" key="2">
    <source>
        <dbReference type="Proteomes" id="UP000812270"/>
    </source>
</evidence>
<evidence type="ECO:0000313" key="1">
    <source>
        <dbReference type="EMBL" id="MBV4357195.1"/>
    </source>
</evidence>
<dbReference type="RefSeq" id="WP_217790808.1">
    <property type="nucleotide sequence ID" value="NZ_JAHSPG010000003.1"/>
</dbReference>
<accession>A0A9E2W2D0</accession>
<dbReference type="Proteomes" id="UP000812270">
    <property type="component" value="Unassembled WGS sequence"/>
</dbReference>
<proteinExistence type="predicted"/>
<organism evidence="1 2">
    <name type="scientific">Pinibacter aurantiacus</name>
    <dbReference type="NCBI Taxonomy" id="2851599"/>
    <lineage>
        <taxon>Bacteria</taxon>
        <taxon>Pseudomonadati</taxon>
        <taxon>Bacteroidota</taxon>
        <taxon>Chitinophagia</taxon>
        <taxon>Chitinophagales</taxon>
        <taxon>Chitinophagaceae</taxon>
        <taxon>Pinibacter</taxon>
    </lineage>
</organism>
<dbReference type="AlphaFoldDB" id="A0A9E2W2D0"/>